<accession>A0A834SGQ6</accession>
<keyword evidence="3" id="KW-1185">Reference proteome</keyword>
<keyword evidence="1" id="KW-1133">Transmembrane helix</keyword>
<dbReference type="Proteomes" id="UP000634136">
    <property type="component" value="Unassembled WGS sequence"/>
</dbReference>
<gene>
    <name evidence="2" type="ORF">G2W53_041206</name>
</gene>
<evidence type="ECO:0000256" key="1">
    <source>
        <dbReference type="SAM" id="Phobius"/>
    </source>
</evidence>
<reference evidence="2" key="1">
    <citation type="submission" date="2020-09" db="EMBL/GenBank/DDBJ databases">
        <title>Genome-Enabled Discovery of Anthraquinone Biosynthesis in Senna tora.</title>
        <authorList>
            <person name="Kang S.-H."/>
            <person name="Pandey R.P."/>
            <person name="Lee C.-M."/>
            <person name="Sim J.-S."/>
            <person name="Jeong J.-T."/>
            <person name="Choi B.-S."/>
            <person name="Jung M."/>
            <person name="Ginzburg D."/>
            <person name="Zhao K."/>
            <person name="Won S.Y."/>
            <person name="Oh T.-J."/>
            <person name="Yu Y."/>
            <person name="Kim N.-H."/>
            <person name="Lee O.R."/>
            <person name="Lee T.-H."/>
            <person name="Bashyal P."/>
            <person name="Kim T.-S."/>
            <person name="Lee W.-H."/>
            <person name="Kawkins C."/>
            <person name="Kim C.-K."/>
            <person name="Kim J.S."/>
            <person name="Ahn B.O."/>
            <person name="Rhee S.Y."/>
            <person name="Sohng J.K."/>
        </authorList>
    </citation>
    <scope>NUCLEOTIDE SEQUENCE</scope>
    <source>
        <tissue evidence="2">Leaf</tissue>
    </source>
</reference>
<protein>
    <submittedName>
        <fullName evidence="2">Putative transposase (Putative), gypsy type</fullName>
    </submittedName>
</protein>
<name>A0A834SGQ6_9FABA</name>
<evidence type="ECO:0000313" key="2">
    <source>
        <dbReference type="EMBL" id="KAF7802095.1"/>
    </source>
</evidence>
<feature type="transmembrane region" description="Helical" evidence="1">
    <location>
        <begin position="118"/>
        <end position="143"/>
    </location>
</feature>
<comment type="caution">
    <text evidence="2">The sequence shown here is derived from an EMBL/GenBank/DDBJ whole genome shotgun (WGS) entry which is preliminary data.</text>
</comment>
<organism evidence="2 3">
    <name type="scientific">Senna tora</name>
    <dbReference type="NCBI Taxonomy" id="362788"/>
    <lineage>
        <taxon>Eukaryota</taxon>
        <taxon>Viridiplantae</taxon>
        <taxon>Streptophyta</taxon>
        <taxon>Embryophyta</taxon>
        <taxon>Tracheophyta</taxon>
        <taxon>Spermatophyta</taxon>
        <taxon>Magnoliopsida</taxon>
        <taxon>eudicotyledons</taxon>
        <taxon>Gunneridae</taxon>
        <taxon>Pentapetalae</taxon>
        <taxon>rosids</taxon>
        <taxon>fabids</taxon>
        <taxon>Fabales</taxon>
        <taxon>Fabaceae</taxon>
        <taxon>Caesalpinioideae</taxon>
        <taxon>Cassia clade</taxon>
        <taxon>Senna</taxon>
    </lineage>
</organism>
<dbReference type="EMBL" id="JAAIUW010000013">
    <property type="protein sequence ID" value="KAF7802095.1"/>
    <property type="molecule type" value="Genomic_DNA"/>
</dbReference>
<keyword evidence="1" id="KW-0472">Membrane</keyword>
<proteinExistence type="predicted"/>
<dbReference type="AlphaFoldDB" id="A0A834SGQ6"/>
<keyword evidence="1" id="KW-0812">Transmembrane</keyword>
<sequence>MARIAFCHSFSSRNLRRSSGNDSSSHSVTLSLDSRVSGEDSSMALSRDLFGEEFLRAFGDNRPPVTRMEEVPYSDALYHSKQEASQAFLDNALRFHFCVAHHPFPMPLSGHDGVGFRFFVFVLVVMGIVPPFSAFAVSFLNYLNVCPAQLVPNVWVFLHGFEEVYNSLPRSFSHFLQYSWLGRSIRSHYRDGWCSFILASWRPPSPFSLVLVNFLISSAGSSFRFERGSAGCHYYLEHPATA</sequence>
<evidence type="ECO:0000313" key="3">
    <source>
        <dbReference type="Proteomes" id="UP000634136"/>
    </source>
</evidence>